<sequence length="180" mass="19847">MSTRIVASSEFVIGELDSPGNIVECIDSQRDASVFVRDTVIEHMLHDSIQSFREGKETMGLLLGKPARLGNSIRTIVQGICRLPVIASAHHVEVNHDSPLPLPQDVTEDASSCAFVVGWFHSHTGQGCFLSLTDARTHERWFRQPFAVSAVIDAADGKIAFFSKEGNRFVSAGYCIFREK</sequence>
<name>A0A8J8CE64_9ARCH</name>
<comment type="caution">
    <text evidence="3">The sequence shown here is derived from an EMBL/GenBank/DDBJ whole genome shotgun (WGS) entry which is preliminary data.</text>
</comment>
<dbReference type="Proteomes" id="UP000716004">
    <property type="component" value="Unassembled WGS sequence"/>
</dbReference>
<evidence type="ECO:0000313" key="4">
    <source>
        <dbReference type="Proteomes" id="UP000750197"/>
    </source>
</evidence>
<gene>
    <name evidence="2" type="ORF">J9259_04260</name>
    <name evidence="3" type="ORF">KIY12_10440</name>
</gene>
<accession>A0A8J8CE64</accession>
<dbReference type="Pfam" id="PF01398">
    <property type="entry name" value="JAB"/>
    <property type="match status" value="1"/>
</dbReference>
<dbReference type="EMBL" id="JAHEAC010000177">
    <property type="protein sequence ID" value="MBX8645115.1"/>
    <property type="molecule type" value="Genomic_DNA"/>
</dbReference>
<evidence type="ECO:0000259" key="1">
    <source>
        <dbReference type="Pfam" id="PF01398"/>
    </source>
</evidence>
<dbReference type="EMBL" id="JAGVSJ010000008">
    <property type="protein sequence ID" value="MBX8631718.1"/>
    <property type="molecule type" value="Genomic_DNA"/>
</dbReference>
<protein>
    <submittedName>
        <fullName evidence="3">Mov34/MPN/PAD-1 family protein</fullName>
    </submittedName>
</protein>
<dbReference type="Proteomes" id="UP000750197">
    <property type="component" value="Unassembled WGS sequence"/>
</dbReference>
<dbReference type="SUPFAM" id="SSF102712">
    <property type="entry name" value="JAB1/MPN domain"/>
    <property type="match status" value="1"/>
</dbReference>
<dbReference type="AlphaFoldDB" id="A0A8J8CE64"/>
<evidence type="ECO:0000313" key="3">
    <source>
        <dbReference type="EMBL" id="MBX8645115.1"/>
    </source>
</evidence>
<evidence type="ECO:0000313" key="2">
    <source>
        <dbReference type="EMBL" id="MBX8631718.1"/>
    </source>
</evidence>
<feature type="domain" description="JAB1/MPN/MOV34 metalloenzyme" evidence="1">
    <location>
        <begin position="34"/>
        <end position="139"/>
    </location>
</feature>
<reference evidence="3" key="1">
    <citation type="submission" date="2021-05" db="EMBL/GenBank/DDBJ databases">
        <title>Genomic insights into ecological role and evolution of a novel Thermoplasmata order Candidatus Sysuiplasmatales.</title>
        <authorList>
            <person name="Yuan Y."/>
        </authorList>
    </citation>
    <scope>NUCLEOTIDE SEQUENCE</scope>
    <source>
        <strain evidence="3">TUT19-bin139</strain>
        <strain evidence="2">YP2-bin.285</strain>
    </source>
</reference>
<dbReference type="InterPro" id="IPR000555">
    <property type="entry name" value="JAMM/MPN+_dom"/>
</dbReference>
<dbReference type="Gene3D" id="3.40.140.10">
    <property type="entry name" value="Cytidine Deaminase, domain 2"/>
    <property type="match status" value="1"/>
</dbReference>
<dbReference type="GO" id="GO:0008237">
    <property type="term" value="F:metallopeptidase activity"/>
    <property type="evidence" value="ECO:0007669"/>
    <property type="project" value="InterPro"/>
</dbReference>
<proteinExistence type="predicted"/>
<organism evidence="3 4">
    <name type="scientific">Candidatus Sysuiplasma superficiale</name>
    <dbReference type="NCBI Taxonomy" id="2823368"/>
    <lineage>
        <taxon>Archaea</taxon>
        <taxon>Methanobacteriati</taxon>
        <taxon>Thermoplasmatota</taxon>
        <taxon>Thermoplasmata</taxon>
        <taxon>Candidatus Sysuiplasmatales</taxon>
        <taxon>Candidatus Sysuiplasmataceae</taxon>
        <taxon>Candidatus Sysuiplasma</taxon>
    </lineage>
</organism>